<dbReference type="AlphaFoldDB" id="A0AAD3Y5I0"/>
<name>A0AAD3Y5I0_NEPGR</name>
<gene>
    <name evidence="1" type="ORF">Nepgr_031841</name>
</gene>
<keyword evidence="2" id="KW-1185">Reference proteome</keyword>
<comment type="caution">
    <text evidence="1">The sequence shown here is derived from an EMBL/GenBank/DDBJ whole genome shotgun (WGS) entry which is preliminary data.</text>
</comment>
<evidence type="ECO:0000313" key="2">
    <source>
        <dbReference type="Proteomes" id="UP001279734"/>
    </source>
</evidence>
<dbReference type="EMBL" id="BSYO01000037">
    <property type="protein sequence ID" value="GMH29998.1"/>
    <property type="molecule type" value="Genomic_DNA"/>
</dbReference>
<protein>
    <submittedName>
        <fullName evidence="1">Uncharacterized protein</fullName>
    </submittedName>
</protein>
<organism evidence="1 2">
    <name type="scientific">Nepenthes gracilis</name>
    <name type="common">Slender pitcher plant</name>
    <dbReference type="NCBI Taxonomy" id="150966"/>
    <lineage>
        <taxon>Eukaryota</taxon>
        <taxon>Viridiplantae</taxon>
        <taxon>Streptophyta</taxon>
        <taxon>Embryophyta</taxon>
        <taxon>Tracheophyta</taxon>
        <taxon>Spermatophyta</taxon>
        <taxon>Magnoliopsida</taxon>
        <taxon>eudicotyledons</taxon>
        <taxon>Gunneridae</taxon>
        <taxon>Pentapetalae</taxon>
        <taxon>Caryophyllales</taxon>
        <taxon>Nepenthaceae</taxon>
        <taxon>Nepenthes</taxon>
    </lineage>
</organism>
<reference evidence="1" key="1">
    <citation type="submission" date="2023-05" db="EMBL/GenBank/DDBJ databases">
        <title>Nepenthes gracilis genome sequencing.</title>
        <authorList>
            <person name="Fukushima K."/>
        </authorList>
    </citation>
    <scope>NUCLEOTIDE SEQUENCE</scope>
    <source>
        <strain evidence="1">SING2019-196</strain>
    </source>
</reference>
<proteinExistence type="predicted"/>
<evidence type="ECO:0000313" key="1">
    <source>
        <dbReference type="EMBL" id="GMH29998.1"/>
    </source>
</evidence>
<accession>A0AAD3Y5I0</accession>
<sequence>MACSTSSDTLPCPQSHFVLGQNHKFNQNSSQLSTGDSTIPRLQVLSPFNKQDHVQYNQFTNGRVYHSSAPYQASVLQMHQSLGDPAFPSGSFTGTQPICSLDKIPILPKMPCEIASR</sequence>
<dbReference type="Proteomes" id="UP001279734">
    <property type="component" value="Unassembled WGS sequence"/>
</dbReference>